<feature type="chain" id="PRO_5045882494" evidence="1">
    <location>
        <begin position="24"/>
        <end position="761"/>
    </location>
</feature>
<comment type="caution">
    <text evidence="2">The sequence shown here is derived from an EMBL/GenBank/DDBJ whole genome shotgun (WGS) entry which is preliminary data.</text>
</comment>
<protein>
    <submittedName>
        <fullName evidence="2">DUF1302 family protein</fullName>
    </submittedName>
</protein>
<evidence type="ECO:0000256" key="1">
    <source>
        <dbReference type="SAM" id="SignalP"/>
    </source>
</evidence>
<sequence>MPMRQGGLLIALAALATALPAQALRWDVDALGGIDIDWQNKLSTGIQLRTQSPDRDLIGKASLPENRDLCAADDCISVDPDDTEPNERFLAAPGATAMFTDDGNLNYDKYDVTATTTKWLSMATLRFGDRGWFDNVGMEIGWLALVDPININYQETRPNQIVEPGPQPGVQVTEERNEETERQLGRLFDLRELNVFFRVPFIGERELDVKIGRQLLPWGEGTIALRGSLNFINPPAYTNLLRPGFELTELYRPVGLASFGTQLTPTLSAEAFYQFEWRPYLLPPKGGLVSFFDANNEVSSDDAIPLPFGKTPDDPNQLGTPANDTAALVTDTSFAGARSANREPEDGGQYGIRVNWFTDAIGDSGLDIGFYAANYHSRIPLVGATATDATCARREGNPLGLDATNVADFFAACGLNPTGPSTGGLLTERNALPLDTATYFLEYPEDIHIFGLTYNTLIGGWAMQGEFAFRPNLPVQVDIEDVLFAAFQPAFPRNDVPLIPNAVDSLDPGNACNSLDALGILGPVCDTIAGTQESLTEALGFPTLEGLGGATLAGSQRALPDFVTAYRGGTPGEIRPGQSIHGYERLKNLTTSFNFTRLRGGASAPFGADQFILLFDVATSWLPDLPDKRDLQFEAQGTLTHASPGIAETGDALKINPAQTTDGFVTEFAWGYRVASLLSYQNVPWSGASLVPTIALFHDVDGVSPGLAANFIEGRKILFLDLELNAGRWSANITQTIFAGGGNNNILTDRDNLTLSVGYEF</sequence>
<dbReference type="EMBL" id="JAVRHY010000001">
    <property type="protein sequence ID" value="MDT0617187.1"/>
    <property type="molecule type" value="Genomic_DNA"/>
</dbReference>
<dbReference type="InterPro" id="IPR010727">
    <property type="entry name" value="DUF1302"/>
</dbReference>
<organism evidence="2 3">
    <name type="scientific">Spectribacter acetivorans</name>
    <dbReference type="NCBI Taxonomy" id="3075603"/>
    <lineage>
        <taxon>Bacteria</taxon>
        <taxon>Pseudomonadati</taxon>
        <taxon>Pseudomonadota</taxon>
        <taxon>Gammaproteobacteria</taxon>
        <taxon>Salinisphaerales</taxon>
        <taxon>Salinisphaeraceae</taxon>
        <taxon>Spectribacter</taxon>
    </lineage>
</organism>
<name>A0ABU3B3Z6_9GAMM</name>
<evidence type="ECO:0000313" key="2">
    <source>
        <dbReference type="EMBL" id="MDT0617187.1"/>
    </source>
</evidence>
<keyword evidence="1" id="KW-0732">Signal</keyword>
<gene>
    <name evidence="2" type="ORF">RM531_01730</name>
</gene>
<keyword evidence="3" id="KW-1185">Reference proteome</keyword>
<reference evidence="2 3" key="1">
    <citation type="submission" date="2023-09" db="EMBL/GenBank/DDBJ databases">
        <authorList>
            <person name="Rey-Velasco X."/>
        </authorList>
    </citation>
    <scope>NUCLEOTIDE SEQUENCE [LARGE SCALE GENOMIC DNA]</scope>
    <source>
        <strain evidence="2 3">P385</strain>
    </source>
</reference>
<dbReference type="Proteomes" id="UP001259982">
    <property type="component" value="Unassembled WGS sequence"/>
</dbReference>
<feature type="signal peptide" evidence="1">
    <location>
        <begin position="1"/>
        <end position="23"/>
    </location>
</feature>
<dbReference type="Pfam" id="PF06980">
    <property type="entry name" value="DUF1302"/>
    <property type="match status" value="1"/>
</dbReference>
<evidence type="ECO:0000313" key="3">
    <source>
        <dbReference type="Proteomes" id="UP001259982"/>
    </source>
</evidence>
<accession>A0ABU3B3Z6</accession>
<proteinExistence type="predicted"/>
<dbReference type="RefSeq" id="WP_311656820.1">
    <property type="nucleotide sequence ID" value="NZ_JAVRHY010000001.1"/>
</dbReference>